<accession>A0AAQ3N6P7</accession>
<keyword evidence="2" id="KW-0812">Transmembrane</keyword>
<sequence length="111" mass="12531">MPKCVSMRRMDSNAVRSSDRDRTPSLLRSRATNCSSTLFANASASLTKSRTVVPSIITTPILCSLTFPLKISSPLCDRELFNTRFYKVFYKILFIIANSILLYIVFINSIL</sequence>
<evidence type="ECO:0000313" key="3">
    <source>
        <dbReference type="EMBL" id="WVZ03800.1"/>
    </source>
</evidence>
<feature type="transmembrane region" description="Helical" evidence="2">
    <location>
        <begin position="88"/>
        <end position="110"/>
    </location>
</feature>
<proteinExistence type="predicted"/>
<keyword evidence="2" id="KW-1133">Transmembrane helix</keyword>
<feature type="region of interest" description="Disordered" evidence="1">
    <location>
        <begin position="1"/>
        <end position="26"/>
    </location>
</feature>
<reference evidence="3 4" key="1">
    <citation type="journal article" date="2023" name="Life. Sci Alliance">
        <title>Evolutionary insights into 3D genome organization and epigenetic landscape of Vigna mungo.</title>
        <authorList>
            <person name="Junaid A."/>
            <person name="Singh B."/>
            <person name="Bhatia S."/>
        </authorList>
    </citation>
    <scope>NUCLEOTIDE SEQUENCE [LARGE SCALE GENOMIC DNA]</scope>
    <source>
        <strain evidence="3">Urdbean</strain>
    </source>
</reference>
<evidence type="ECO:0000256" key="1">
    <source>
        <dbReference type="SAM" id="MobiDB-lite"/>
    </source>
</evidence>
<evidence type="ECO:0000256" key="2">
    <source>
        <dbReference type="SAM" id="Phobius"/>
    </source>
</evidence>
<name>A0AAQ3N6P7_VIGMU</name>
<protein>
    <submittedName>
        <fullName evidence="3">Uncharacterized protein</fullName>
    </submittedName>
</protein>
<keyword evidence="2" id="KW-0472">Membrane</keyword>
<dbReference type="AlphaFoldDB" id="A0AAQ3N6P7"/>
<keyword evidence="4" id="KW-1185">Reference proteome</keyword>
<dbReference type="EMBL" id="CP144694">
    <property type="protein sequence ID" value="WVZ03800.1"/>
    <property type="molecule type" value="Genomic_DNA"/>
</dbReference>
<gene>
    <name evidence="3" type="ORF">V8G54_024606</name>
</gene>
<dbReference type="Proteomes" id="UP001374535">
    <property type="component" value="Chromosome 7"/>
</dbReference>
<organism evidence="3 4">
    <name type="scientific">Vigna mungo</name>
    <name type="common">Black gram</name>
    <name type="synonym">Phaseolus mungo</name>
    <dbReference type="NCBI Taxonomy" id="3915"/>
    <lineage>
        <taxon>Eukaryota</taxon>
        <taxon>Viridiplantae</taxon>
        <taxon>Streptophyta</taxon>
        <taxon>Embryophyta</taxon>
        <taxon>Tracheophyta</taxon>
        <taxon>Spermatophyta</taxon>
        <taxon>Magnoliopsida</taxon>
        <taxon>eudicotyledons</taxon>
        <taxon>Gunneridae</taxon>
        <taxon>Pentapetalae</taxon>
        <taxon>rosids</taxon>
        <taxon>fabids</taxon>
        <taxon>Fabales</taxon>
        <taxon>Fabaceae</taxon>
        <taxon>Papilionoideae</taxon>
        <taxon>50 kb inversion clade</taxon>
        <taxon>NPAAA clade</taxon>
        <taxon>indigoferoid/millettioid clade</taxon>
        <taxon>Phaseoleae</taxon>
        <taxon>Vigna</taxon>
    </lineage>
</organism>
<evidence type="ECO:0000313" key="4">
    <source>
        <dbReference type="Proteomes" id="UP001374535"/>
    </source>
</evidence>